<gene>
    <name evidence="3" type="ORF">FSB_LOCUS6035</name>
</gene>
<sequence>MLPSLFLNVFLVATVALIFLMSMPACESSRILHGEEQNLMKKGQVPPISVSINPPTIGNTLPSILISKKAFTSYHFNVLSPKLRRQLRKGPVPPSAPNPHTHNHPPTAQHKSSPPHPHAIPNESISNP</sequence>
<evidence type="ECO:0000256" key="1">
    <source>
        <dbReference type="SAM" id="MobiDB-lite"/>
    </source>
</evidence>
<evidence type="ECO:0000256" key="2">
    <source>
        <dbReference type="SAM" id="SignalP"/>
    </source>
</evidence>
<proteinExistence type="predicted"/>
<keyword evidence="2" id="KW-0732">Signal</keyword>
<accession>A0A2N9ETN3</accession>
<dbReference type="AlphaFoldDB" id="A0A2N9ETN3"/>
<feature type="signal peptide" evidence="2">
    <location>
        <begin position="1"/>
        <end position="28"/>
    </location>
</feature>
<name>A0A2N9ETN3_FAGSY</name>
<feature type="region of interest" description="Disordered" evidence="1">
    <location>
        <begin position="85"/>
        <end position="128"/>
    </location>
</feature>
<feature type="chain" id="PRO_5014737821" description="Transmembrane protein" evidence="2">
    <location>
        <begin position="29"/>
        <end position="128"/>
    </location>
</feature>
<evidence type="ECO:0008006" key="4">
    <source>
        <dbReference type="Google" id="ProtNLM"/>
    </source>
</evidence>
<protein>
    <recommendedName>
        <fullName evidence="4">Transmembrane protein</fullName>
    </recommendedName>
</protein>
<reference evidence="3" key="1">
    <citation type="submission" date="2018-02" db="EMBL/GenBank/DDBJ databases">
        <authorList>
            <person name="Cohen D.B."/>
            <person name="Kent A.D."/>
        </authorList>
    </citation>
    <scope>NUCLEOTIDE SEQUENCE</scope>
</reference>
<organism evidence="3">
    <name type="scientific">Fagus sylvatica</name>
    <name type="common">Beechnut</name>
    <dbReference type="NCBI Taxonomy" id="28930"/>
    <lineage>
        <taxon>Eukaryota</taxon>
        <taxon>Viridiplantae</taxon>
        <taxon>Streptophyta</taxon>
        <taxon>Embryophyta</taxon>
        <taxon>Tracheophyta</taxon>
        <taxon>Spermatophyta</taxon>
        <taxon>Magnoliopsida</taxon>
        <taxon>eudicotyledons</taxon>
        <taxon>Gunneridae</taxon>
        <taxon>Pentapetalae</taxon>
        <taxon>rosids</taxon>
        <taxon>fabids</taxon>
        <taxon>Fagales</taxon>
        <taxon>Fagaceae</taxon>
        <taxon>Fagus</taxon>
    </lineage>
</organism>
<feature type="compositionally biased region" description="Low complexity" evidence="1">
    <location>
        <begin position="98"/>
        <end position="108"/>
    </location>
</feature>
<evidence type="ECO:0000313" key="3">
    <source>
        <dbReference type="EMBL" id="SPC78153.1"/>
    </source>
</evidence>
<dbReference type="EMBL" id="OIVN01000314">
    <property type="protein sequence ID" value="SPC78153.1"/>
    <property type="molecule type" value="Genomic_DNA"/>
</dbReference>